<feature type="compositionally biased region" description="Basic and acidic residues" evidence="6">
    <location>
        <begin position="37"/>
        <end position="48"/>
    </location>
</feature>
<feature type="compositionally biased region" description="Polar residues" evidence="6">
    <location>
        <begin position="531"/>
        <end position="544"/>
    </location>
</feature>
<keyword evidence="3 7" id="KW-0812">Transmembrane</keyword>
<feature type="region of interest" description="Disordered" evidence="6">
    <location>
        <begin position="530"/>
        <end position="555"/>
    </location>
</feature>
<name>A0A914WU25_9BILA</name>
<organism evidence="8 9">
    <name type="scientific">Plectus sambesii</name>
    <dbReference type="NCBI Taxonomy" id="2011161"/>
    <lineage>
        <taxon>Eukaryota</taxon>
        <taxon>Metazoa</taxon>
        <taxon>Ecdysozoa</taxon>
        <taxon>Nematoda</taxon>
        <taxon>Chromadorea</taxon>
        <taxon>Plectida</taxon>
        <taxon>Plectina</taxon>
        <taxon>Plectoidea</taxon>
        <taxon>Plectidae</taxon>
        <taxon>Plectus</taxon>
    </lineage>
</organism>
<reference evidence="9" key="1">
    <citation type="submission" date="2022-11" db="UniProtKB">
        <authorList>
            <consortium name="WormBaseParasite"/>
        </authorList>
    </citation>
    <scope>IDENTIFICATION</scope>
</reference>
<evidence type="ECO:0000313" key="9">
    <source>
        <dbReference type="WBParaSite" id="PSAMB.scaffold5264size12162.g26241.t1"/>
    </source>
</evidence>
<evidence type="ECO:0000256" key="7">
    <source>
        <dbReference type="SAM" id="Phobius"/>
    </source>
</evidence>
<sequence>MLAARGVSLGLGKINLSDLNSLPRGSRQAAKARQRRERNAAMENDDKPKLVVKKRVDKQTAAAVDAAHKAKRAATCVDASSVCLPSFFERHIPLMAIAPQPPPPPPSIYPPSSLTARAPLPVNRQDLLLHAKRESKFLLTYYERNKKTLWAACRAVVFGTILIVLGIVMAVIGYFDEALSTEKYFNVTTQTEHKIINAAKRFQFKSLQYIGPIVMGIGSFILMIACVMTLESRDKHAQVVHEQAIVTRRSTKKKTNPASQFDANVVTTDDEQRPLTSAERLPPRSPPDGRPDHTILPPPSSERNNNFVHQHSNSARRAGVGAANASISHRGPDAALYSNAMGLPMMAKKEGHMEKFASTSCIDDLSKRADTRALLQRFLDDQSRMADEMERLTKSGLHNQSYSLHMRGSEDVAAPTSDDTQQSRHTTIAEVHQPPSLVLSCDSGNPATSSTHTSHSRTIVPPPPPPSAVIVKRAHRRGYRSPGRAPIAAPDSLLDVANDSDSLEQFVSPMSTSPETTAAAATRLERIPRRANQSSTTSYATAFSGTDGDENANNRANATFTPIIRLTGRDNGQKRVQDTAVNHISHFDDAHPFS</sequence>
<comment type="subcellular location">
    <subcellularLocation>
        <location evidence="1">Membrane</location>
        <topology evidence="1">Multi-pass membrane protein</topology>
    </subcellularLocation>
</comment>
<feature type="transmembrane region" description="Helical" evidence="7">
    <location>
        <begin position="209"/>
        <end position="230"/>
    </location>
</feature>
<dbReference type="InterPro" id="IPR018787">
    <property type="entry name" value="DUF2371_TMEM200"/>
</dbReference>
<keyword evidence="8" id="KW-1185">Reference proteome</keyword>
<feature type="region of interest" description="Disordered" evidence="6">
    <location>
        <begin position="20"/>
        <end position="48"/>
    </location>
</feature>
<feature type="compositionally biased region" description="Polar residues" evidence="6">
    <location>
        <begin position="256"/>
        <end position="267"/>
    </location>
</feature>
<dbReference type="GO" id="GO:0016020">
    <property type="term" value="C:membrane"/>
    <property type="evidence" value="ECO:0007669"/>
    <property type="project" value="UniProtKB-SubCell"/>
</dbReference>
<evidence type="ECO:0000256" key="5">
    <source>
        <dbReference type="ARBA" id="ARBA00023136"/>
    </source>
</evidence>
<evidence type="ECO:0000256" key="2">
    <source>
        <dbReference type="ARBA" id="ARBA00005308"/>
    </source>
</evidence>
<proteinExistence type="inferred from homology"/>
<feature type="region of interest" description="Disordered" evidence="6">
    <location>
        <begin position="442"/>
        <end position="466"/>
    </location>
</feature>
<dbReference type="PANTHER" id="PTHR31815">
    <property type="entry name" value="AGAP005329-PA"/>
    <property type="match status" value="1"/>
</dbReference>
<protein>
    <submittedName>
        <fullName evidence="9">Uncharacterized protein</fullName>
    </submittedName>
</protein>
<dbReference type="WBParaSite" id="PSAMB.scaffold5264size12162.g26241.t1">
    <property type="protein sequence ID" value="PSAMB.scaffold5264size12162.g26241.t1"/>
    <property type="gene ID" value="PSAMB.scaffold5264size12162.g26241"/>
</dbReference>
<dbReference type="AlphaFoldDB" id="A0A914WU25"/>
<keyword evidence="4 7" id="KW-1133">Transmembrane helix</keyword>
<feature type="compositionally biased region" description="Low complexity" evidence="6">
    <location>
        <begin position="448"/>
        <end position="458"/>
    </location>
</feature>
<evidence type="ECO:0000256" key="3">
    <source>
        <dbReference type="ARBA" id="ARBA00022692"/>
    </source>
</evidence>
<evidence type="ECO:0000313" key="8">
    <source>
        <dbReference type="Proteomes" id="UP000887566"/>
    </source>
</evidence>
<dbReference type="Proteomes" id="UP000887566">
    <property type="component" value="Unplaced"/>
</dbReference>
<feature type="transmembrane region" description="Helical" evidence="7">
    <location>
        <begin position="151"/>
        <end position="175"/>
    </location>
</feature>
<evidence type="ECO:0000256" key="6">
    <source>
        <dbReference type="SAM" id="MobiDB-lite"/>
    </source>
</evidence>
<keyword evidence="5 7" id="KW-0472">Membrane</keyword>
<evidence type="ECO:0000256" key="1">
    <source>
        <dbReference type="ARBA" id="ARBA00004141"/>
    </source>
</evidence>
<dbReference type="PANTHER" id="PTHR31815:SF1">
    <property type="entry name" value="TRANSMEMBRANE PROTEIN 200C"/>
    <property type="match status" value="1"/>
</dbReference>
<comment type="similarity">
    <text evidence="2">Belongs to the TMEM200 family.</text>
</comment>
<accession>A0A914WU25</accession>
<dbReference type="Pfam" id="PF10177">
    <property type="entry name" value="DUF2371"/>
    <property type="match status" value="1"/>
</dbReference>
<feature type="region of interest" description="Disordered" evidence="6">
    <location>
        <begin position="248"/>
        <end position="307"/>
    </location>
</feature>
<evidence type="ECO:0000256" key="4">
    <source>
        <dbReference type="ARBA" id="ARBA00022989"/>
    </source>
</evidence>